<comment type="similarity">
    <text evidence="1">Belongs to the Gfa family.</text>
</comment>
<dbReference type="PANTHER" id="PTHR33337:SF33">
    <property type="entry name" value="CENP-V_GFA DOMAIN-CONTAINING PROTEIN"/>
    <property type="match status" value="1"/>
</dbReference>
<evidence type="ECO:0000256" key="4">
    <source>
        <dbReference type="ARBA" id="ARBA00023239"/>
    </source>
</evidence>
<proteinExistence type="inferred from homology"/>
<dbReference type="GO" id="GO:0046872">
    <property type="term" value="F:metal ion binding"/>
    <property type="evidence" value="ECO:0007669"/>
    <property type="project" value="UniProtKB-KW"/>
</dbReference>
<dbReference type="Pfam" id="PF04828">
    <property type="entry name" value="GFA"/>
    <property type="match status" value="1"/>
</dbReference>
<dbReference type="PANTHER" id="PTHR33337">
    <property type="entry name" value="GFA DOMAIN-CONTAINING PROTEIN"/>
    <property type="match status" value="1"/>
</dbReference>
<protein>
    <recommendedName>
        <fullName evidence="5">CENP-V/GFA domain-containing protein</fullName>
    </recommendedName>
</protein>
<keyword evidence="3" id="KW-0862">Zinc</keyword>
<dbReference type="RefSeq" id="WP_094807163.1">
    <property type="nucleotide sequence ID" value="NZ_NEVT01000006.1"/>
</dbReference>
<organism evidence="6 7">
    <name type="scientific">Bordetella genomosp. 2</name>
    <dbReference type="NCBI Taxonomy" id="1983456"/>
    <lineage>
        <taxon>Bacteria</taxon>
        <taxon>Pseudomonadati</taxon>
        <taxon>Pseudomonadota</taxon>
        <taxon>Betaproteobacteria</taxon>
        <taxon>Burkholderiales</taxon>
        <taxon>Alcaligenaceae</taxon>
        <taxon>Bordetella</taxon>
    </lineage>
</organism>
<evidence type="ECO:0000313" key="7">
    <source>
        <dbReference type="Proteomes" id="UP000215633"/>
    </source>
</evidence>
<evidence type="ECO:0000259" key="5">
    <source>
        <dbReference type="PROSITE" id="PS51891"/>
    </source>
</evidence>
<feature type="domain" description="CENP-V/GFA" evidence="5">
    <location>
        <begin position="8"/>
        <end position="138"/>
    </location>
</feature>
<keyword evidence="7" id="KW-1185">Reference proteome</keyword>
<evidence type="ECO:0000256" key="1">
    <source>
        <dbReference type="ARBA" id="ARBA00005495"/>
    </source>
</evidence>
<dbReference type="PROSITE" id="PS51891">
    <property type="entry name" value="CENP_V_GFA"/>
    <property type="match status" value="1"/>
</dbReference>
<dbReference type="EMBL" id="NEVT01000006">
    <property type="protein sequence ID" value="OZI76570.1"/>
    <property type="molecule type" value="Genomic_DNA"/>
</dbReference>
<evidence type="ECO:0000313" key="6">
    <source>
        <dbReference type="EMBL" id="OZI76570.1"/>
    </source>
</evidence>
<gene>
    <name evidence="6" type="ORF">CAL24_15760</name>
</gene>
<dbReference type="InterPro" id="IPR011057">
    <property type="entry name" value="Mss4-like_sf"/>
</dbReference>
<dbReference type="AlphaFoldDB" id="A0A261VSI8"/>
<accession>A0A261VSI8</accession>
<evidence type="ECO:0000256" key="2">
    <source>
        <dbReference type="ARBA" id="ARBA00022723"/>
    </source>
</evidence>
<sequence length="161" mass="17621">MEQTESPLEGGCACARVRYRLARAPIAVHACHCRYCQRMSGSGYGWNAMLETRHVELDGAARPVAVHTPSTRPEGQIVMRCPDCLVALWTHHPLLGPNMAMVLVGTLDQPERLPPTVHCFTATRQSWVRIPADIPAYEGDYDPDVVWGPHGQARVAAALAG</sequence>
<dbReference type="Gene3D" id="3.90.1590.10">
    <property type="entry name" value="glutathione-dependent formaldehyde- activating enzyme (gfa)"/>
    <property type="match status" value="1"/>
</dbReference>
<name>A0A261VSI8_9BORD</name>
<keyword evidence="4" id="KW-0456">Lyase</keyword>
<keyword evidence="2" id="KW-0479">Metal-binding</keyword>
<dbReference type="GO" id="GO:0016846">
    <property type="term" value="F:carbon-sulfur lyase activity"/>
    <property type="evidence" value="ECO:0007669"/>
    <property type="project" value="InterPro"/>
</dbReference>
<dbReference type="Proteomes" id="UP000215633">
    <property type="component" value="Unassembled WGS sequence"/>
</dbReference>
<evidence type="ECO:0000256" key="3">
    <source>
        <dbReference type="ARBA" id="ARBA00022833"/>
    </source>
</evidence>
<dbReference type="InterPro" id="IPR006913">
    <property type="entry name" value="CENP-V/GFA"/>
</dbReference>
<reference evidence="7" key="1">
    <citation type="submission" date="2017-05" db="EMBL/GenBank/DDBJ databases">
        <title>Complete and WGS of Bordetella genogroups.</title>
        <authorList>
            <person name="Spilker T."/>
            <person name="Lipuma J."/>
        </authorList>
    </citation>
    <scope>NUCLEOTIDE SEQUENCE [LARGE SCALE GENOMIC DNA]</scope>
    <source>
        <strain evidence="7">AU8256</strain>
    </source>
</reference>
<dbReference type="SUPFAM" id="SSF51316">
    <property type="entry name" value="Mss4-like"/>
    <property type="match status" value="1"/>
</dbReference>
<comment type="caution">
    <text evidence="6">The sequence shown here is derived from an EMBL/GenBank/DDBJ whole genome shotgun (WGS) entry which is preliminary data.</text>
</comment>